<organism evidence="2 3">
    <name type="scientific">Actinomadura fulvescens</name>
    <dbReference type="NCBI Taxonomy" id="46160"/>
    <lineage>
        <taxon>Bacteria</taxon>
        <taxon>Bacillati</taxon>
        <taxon>Actinomycetota</taxon>
        <taxon>Actinomycetes</taxon>
        <taxon>Streptosporangiales</taxon>
        <taxon>Thermomonosporaceae</taxon>
        <taxon>Actinomadura</taxon>
    </lineage>
</organism>
<evidence type="ECO:0000313" key="2">
    <source>
        <dbReference type="EMBL" id="GAA2599924.1"/>
    </source>
</evidence>
<feature type="compositionally biased region" description="Basic residues" evidence="1">
    <location>
        <begin position="28"/>
        <end position="38"/>
    </location>
</feature>
<sequence length="60" mass="6441">MADVRAFGASHPWGADRADIAFGAANRLRPRPPRRVRQGRPVADLSTTLPALCAQGETSK</sequence>
<reference evidence="2 3" key="1">
    <citation type="journal article" date="2019" name="Int. J. Syst. Evol. Microbiol.">
        <title>The Global Catalogue of Microorganisms (GCM) 10K type strain sequencing project: providing services to taxonomists for standard genome sequencing and annotation.</title>
        <authorList>
            <consortium name="The Broad Institute Genomics Platform"/>
            <consortium name="The Broad Institute Genome Sequencing Center for Infectious Disease"/>
            <person name="Wu L."/>
            <person name="Ma J."/>
        </authorList>
    </citation>
    <scope>NUCLEOTIDE SEQUENCE [LARGE SCALE GENOMIC DNA]</scope>
    <source>
        <strain evidence="2 3">JCM 6833</strain>
    </source>
</reference>
<protein>
    <submittedName>
        <fullName evidence="2">Uncharacterized protein</fullName>
    </submittedName>
</protein>
<dbReference type="Proteomes" id="UP001501509">
    <property type="component" value="Unassembled WGS sequence"/>
</dbReference>
<gene>
    <name evidence="2" type="ORF">GCM10010411_36990</name>
</gene>
<proteinExistence type="predicted"/>
<feature type="region of interest" description="Disordered" evidence="1">
    <location>
        <begin position="24"/>
        <end position="60"/>
    </location>
</feature>
<evidence type="ECO:0000313" key="3">
    <source>
        <dbReference type="Proteomes" id="UP001501509"/>
    </source>
</evidence>
<keyword evidence="3" id="KW-1185">Reference proteome</keyword>
<name>A0ABN3PSK6_9ACTN</name>
<accession>A0ABN3PSK6</accession>
<evidence type="ECO:0000256" key="1">
    <source>
        <dbReference type="SAM" id="MobiDB-lite"/>
    </source>
</evidence>
<comment type="caution">
    <text evidence="2">The sequence shown here is derived from an EMBL/GenBank/DDBJ whole genome shotgun (WGS) entry which is preliminary data.</text>
</comment>
<dbReference type="EMBL" id="BAAATD010000004">
    <property type="protein sequence ID" value="GAA2599924.1"/>
    <property type="molecule type" value="Genomic_DNA"/>
</dbReference>